<keyword evidence="3" id="KW-0732">Signal</keyword>
<evidence type="ECO:0000259" key="5">
    <source>
        <dbReference type="Pfam" id="PF01464"/>
    </source>
</evidence>
<keyword evidence="7" id="KW-1185">Reference proteome</keyword>
<dbReference type="Gene3D" id="1.10.530.10">
    <property type="match status" value="1"/>
</dbReference>
<dbReference type="Pfam" id="PF01464">
    <property type="entry name" value="SLT"/>
    <property type="match status" value="1"/>
</dbReference>
<sequence>MLIVSAMPASAIDPPSKKPSPPYKSSVLNRSDAERVQLALSAASSGDWDTVRALRQAINDPAAKKLLLWRETTSSLSATDFATLNRALNDLDGWPGLYNLRIAAEEAISSSSLSTNERIEWLVSYGPTSGEGKLALADAYMQVGRRAEAETLIKEAWHEHSFLISRQREIANKYAEILDPADHIKRVDYLLWTSQRSAADAMKPYLSDAYDRLIDARIALAVGANGVDGKINAVPASLQNDPGLLYERSYWRRKRGRWEDARPLLLELNPDGLGDRALSRIWDEKNLHIRRAIRDDEYTITYQLAESHGQTEGVDFAEGEFIAGWMALRYLNRPGDAAQHFKTLEDGVSTSISKSRAQYWLGEAYTAMGMTAEATAAYQRGAEHMTTFYGQRSAERLGITTVSLPAPVQPTSEEIAAFENKELVKVLRILAEAGESYRFRVISYHLDGLLETPAEYQLLFDLAHSYNLTQAGVRGAKSGLGKDVVATEAAFPVFTFPMPTERRYSAEPALAIALARQESELNPGAISSARAYGLMQMLNSTAREQARREGMDYRMSWLLDDPEYNVKLGRAHLSDLIDRFDGSYILAIAGYNAGASRPARWITEYGDPRKGEIDPIDFIESIPFSETRNYVQRVLENTQVYRTRLTGEPAPLRLTEDLNR</sequence>
<dbReference type="PANTHER" id="PTHR37423:SF2">
    <property type="entry name" value="MEMBRANE-BOUND LYTIC MUREIN TRANSGLYCOSYLASE C"/>
    <property type="match status" value="1"/>
</dbReference>
<dbReference type="InterPro" id="IPR000189">
    <property type="entry name" value="Transglyc_AS"/>
</dbReference>
<dbReference type="Proteomes" id="UP001596303">
    <property type="component" value="Unassembled WGS sequence"/>
</dbReference>
<proteinExistence type="inferred from homology"/>
<dbReference type="PANTHER" id="PTHR37423">
    <property type="entry name" value="SOLUBLE LYTIC MUREIN TRANSGLYCOSYLASE-RELATED"/>
    <property type="match status" value="1"/>
</dbReference>
<dbReference type="InterPro" id="IPR008258">
    <property type="entry name" value="Transglycosylase_SLT_dom_1"/>
</dbReference>
<gene>
    <name evidence="6" type="ORF">ACFQDM_05040</name>
</gene>
<evidence type="ECO:0000313" key="6">
    <source>
        <dbReference type="EMBL" id="MFC6197431.1"/>
    </source>
</evidence>
<protein>
    <submittedName>
        <fullName evidence="6">Transglycosylase SLT domain-containing protein</fullName>
    </submittedName>
</protein>
<dbReference type="Gene3D" id="1.25.20.10">
    <property type="entry name" value="Bacterial muramidases"/>
    <property type="match status" value="1"/>
</dbReference>
<organism evidence="6 7">
    <name type="scientific">Ponticaulis profundi</name>
    <dbReference type="NCBI Taxonomy" id="2665222"/>
    <lineage>
        <taxon>Bacteria</taxon>
        <taxon>Pseudomonadati</taxon>
        <taxon>Pseudomonadota</taxon>
        <taxon>Alphaproteobacteria</taxon>
        <taxon>Hyphomonadales</taxon>
        <taxon>Hyphomonadaceae</taxon>
        <taxon>Ponticaulis</taxon>
    </lineage>
</organism>
<reference evidence="7" key="1">
    <citation type="journal article" date="2019" name="Int. J. Syst. Evol. Microbiol.">
        <title>The Global Catalogue of Microorganisms (GCM) 10K type strain sequencing project: providing services to taxonomists for standard genome sequencing and annotation.</title>
        <authorList>
            <consortium name="The Broad Institute Genomics Platform"/>
            <consortium name="The Broad Institute Genome Sequencing Center for Infectious Disease"/>
            <person name="Wu L."/>
            <person name="Ma J."/>
        </authorList>
    </citation>
    <scope>NUCLEOTIDE SEQUENCE [LARGE SCALE GENOMIC DNA]</scope>
    <source>
        <strain evidence="7">CGMCC-1.15741</strain>
    </source>
</reference>
<feature type="region of interest" description="Disordered" evidence="4">
    <location>
        <begin position="1"/>
        <end position="27"/>
    </location>
</feature>
<comment type="similarity">
    <text evidence="1">Belongs to the transglycosylase Slt family.</text>
</comment>
<evidence type="ECO:0000256" key="4">
    <source>
        <dbReference type="SAM" id="MobiDB-lite"/>
    </source>
</evidence>
<name>A0ABW1S6X2_9PROT</name>
<dbReference type="CDD" id="cd13401">
    <property type="entry name" value="Slt70-like"/>
    <property type="match status" value="1"/>
</dbReference>
<feature type="domain" description="Transglycosylase SLT" evidence="5">
    <location>
        <begin position="501"/>
        <end position="609"/>
    </location>
</feature>
<comment type="similarity">
    <text evidence="2">Belongs to the virb1 family.</text>
</comment>
<evidence type="ECO:0000313" key="7">
    <source>
        <dbReference type="Proteomes" id="UP001596303"/>
    </source>
</evidence>
<dbReference type="PROSITE" id="PS00922">
    <property type="entry name" value="TRANSGLYCOSYLASE"/>
    <property type="match status" value="1"/>
</dbReference>
<comment type="caution">
    <text evidence="6">The sequence shown here is derived from an EMBL/GenBank/DDBJ whole genome shotgun (WGS) entry which is preliminary data.</text>
</comment>
<dbReference type="SUPFAM" id="SSF48435">
    <property type="entry name" value="Bacterial muramidases"/>
    <property type="match status" value="1"/>
</dbReference>
<evidence type="ECO:0000256" key="2">
    <source>
        <dbReference type="ARBA" id="ARBA00009387"/>
    </source>
</evidence>
<dbReference type="InterPro" id="IPR023346">
    <property type="entry name" value="Lysozyme-like_dom_sf"/>
</dbReference>
<dbReference type="EMBL" id="JBHSSW010000004">
    <property type="protein sequence ID" value="MFC6197431.1"/>
    <property type="molecule type" value="Genomic_DNA"/>
</dbReference>
<dbReference type="InterPro" id="IPR008939">
    <property type="entry name" value="Lytic_TGlycosylase_superhlx_U"/>
</dbReference>
<accession>A0ABW1S6X2</accession>
<dbReference type="RefSeq" id="WP_377376301.1">
    <property type="nucleotide sequence ID" value="NZ_JBHSSW010000004.1"/>
</dbReference>
<evidence type="ECO:0000256" key="1">
    <source>
        <dbReference type="ARBA" id="ARBA00007734"/>
    </source>
</evidence>
<evidence type="ECO:0000256" key="3">
    <source>
        <dbReference type="ARBA" id="ARBA00022729"/>
    </source>
</evidence>
<dbReference type="SUPFAM" id="SSF53955">
    <property type="entry name" value="Lysozyme-like"/>
    <property type="match status" value="1"/>
</dbReference>